<evidence type="ECO:0000256" key="2">
    <source>
        <dbReference type="SAM" id="SignalP"/>
    </source>
</evidence>
<reference evidence="3 4" key="1">
    <citation type="submission" date="2018-11" db="EMBL/GenBank/DDBJ databases">
        <title>Genomic profiling of Staphylococcus species from a Poultry farm system in KwaZulu-Natal, South Africa.</title>
        <authorList>
            <person name="Amoako D.G."/>
            <person name="Somboro A.M."/>
            <person name="Abia A.L.K."/>
            <person name="Bester L.A."/>
            <person name="Essack S.Y."/>
        </authorList>
    </citation>
    <scope>NUCLEOTIDE SEQUENCE [LARGE SCALE GENOMIC DNA]</scope>
    <source>
        <strain evidence="3 4">SA11</strain>
    </source>
</reference>
<protein>
    <recommendedName>
        <fullName evidence="5">Lipoprotein</fullName>
    </recommendedName>
</protein>
<organism evidence="3 4">
    <name type="scientific">Staphylococcus condimenti</name>
    <dbReference type="NCBI Taxonomy" id="70255"/>
    <lineage>
        <taxon>Bacteria</taxon>
        <taxon>Bacillati</taxon>
        <taxon>Bacillota</taxon>
        <taxon>Bacilli</taxon>
        <taxon>Bacillales</taxon>
        <taxon>Staphylococcaceae</taxon>
        <taxon>Staphylococcus</taxon>
    </lineage>
</organism>
<accession>A0A4Q7CQI0</accession>
<name>A0A4Q7CQI0_9STAP</name>
<feature type="region of interest" description="Disordered" evidence="1">
    <location>
        <begin position="23"/>
        <end position="74"/>
    </location>
</feature>
<feature type="compositionally biased region" description="Basic and acidic residues" evidence="1">
    <location>
        <begin position="53"/>
        <end position="71"/>
    </location>
</feature>
<evidence type="ECO:0000313" key="4">
    <source>
        <dbReference type="Proteomes" id="UP000293854"/>
    </source>
</evidence>
<evidence type="ECO:0000256" key="1">
    <source>
        <dbReference type="SAM" id="MobiDB-lite"/>
    </source>
</evidence>
<comment type="caution">
    <text evidence="3">The sequence shown here is derived from an EMBL/GenBank/DDBJ whole genome shotgun (WGS) entry which is preliminary data.</text>
</comment>
<feature type="signal peptide" evidence="2">
    <location>
        <begin position="1"/>
        <end position="21"/>
    </location>
</feature>
<evidence type="ECO:0008006" key="5">
    <source>
        <dbReference type="Google" id="ProtNLM"/>
    </source>
</evidence>
<feature type="chain" id="PRO_5039692181" description="Lipoprotein" evidence="2">
    <location>
        <begin position="22"/>
        <end position="216"/>
    </location>
</feature>
<sequence>MRKWGLTLVAVFLTIILTACSQNDSKDESKKDTSEKTSQKKETSQNENGEGFKGIKEKEKSENKDQNDKSSDNQVIEYTDKQKIAMLLFQPGLEGKFITADDVLKGEYKSNFGDGLKTKQLPELKVTSLPENPNMQNKPEGTKFYLIQPFPSQYSVSIAMNEQNMIIYGTQSPIPSYNELLNGMNGMAKVYNTKDVIKSEKDNPRLKEVENKVEMQ</sequence>
<evidence type="ECO:0000313" key="3">
    <source>
        <dbReference type="EMBL" id="RZI03209.1"/>
    </source>
</evidence>
<gene>
    <name evidence="3" type="ORF">EIG99_04080</name>
</gene>
<dbReference type="PROSITE" id="PS51257">
    <property type="entry name" value="PROKAR_LIPOPROTEIN"/>
    <property type="match status" value="1"/>
</dbReference>
<dbReference type="Proteomes" id="UP000293854">
    <property type="component" value="Unassembled WGS sequence"/>
</dbReference>
<dbReference type="EMBL" id="RQTE01000070">
    <property type="protein sequence ID" value="RZI03209.1"/>
    <property type="molecule type" value="Genomic_DNA"/>
</dbReference>
<dbReference type="AlphaFoldDB" id="A0A4Q7CQI0"/>
<feature type="compositionally biased region" description="Basic and acidic residues" evidence="1">
    <location>
        <begin position="24"/>
        <end position="44"/>
    </location>
</feature>
<dbReference type="RefSeq" id="WP_130135371.1">
    <property type="nucleotide sequence ID" value="NZ_RQTE01000070.1"/>
</dbReference>
<keyword evidence="2" id="KW-0732">Signal</keyword>
<proteinExistence type="predicted"/>